<dbReference type="Proteomes" id="UP001565220">
    <property type="component" value="Unassembled WGS sequence"/>
</dbReference>
<comment type="caution">
    <text evidence="1">The sequence shown here is derived from an EMBL/GenBank/DDBJ whole genome shotgun (WGS) entry which is preliminary data.</text>
</comment>
<evidence type="ECO:0000313" key="1">
    <source>
        <dbReference type="EMBL" id="MEY8763639.1"/>
    </source>
</evidence>
<dbReference type="RefSeq" id="WP_294180848.1">
    <property type="nucleotide sequence ID" value="NZ_JBGFFE010000010.1"/>
</dbReference>
<keyword evidence="2" id="KW-1185">Reference proteome</keyword>
<dbReference type="EMBL" id="JBGFFE010000010">
    <property type="protein sequence ID" value="MEY8763639.1"/>
    <property type="molecule type" value="Genomic_DNA"/>
</dbReference>
<evidence type="ECO:0000313" key="2">
    <source>
        <dbReference type="Proteomes" id="UP001565220"/>
    </source>
</evidence>
<name>A0ABV4DWM8_9CLOT</name>
<gene>
    <name evidence="1" type="ORF">AB8S09_08295</name>
</gene>
<organism evidence="1 2">
    <name type="scientific">Clostridium lapidicellarium</name>
    <dbReference type="NCBI Taxonomy" id="3240931"/>
    <lineage>
        <taxon>Bacteria</taxon>
        <taxon>Bacillati</taxon>
        <taxon>Bacillota</taxon>
        <taxon>Clostridia</taxon>
        <taxon>Eubacteriales</taxon>
        <taxon>Clostridiaceae</taxon>
        <taxon>Clostridium</taxon>
    </lineage>
</organism>
<accession>A0ABV4DWM8</accession>
<protein>
    <submittedName>
        <fullName evidence="1">Uncharacterized protein</fullName>
    </submittedName>
</protein>
<reference evidence="1 2" key="1">
    <citation type="submission" date="2024-08" db="EMBL/GenBank/DDBJ databases">
        <title>Clostridium lapicellarii sp. nov., and Clostridium renhuaiense sp. nov., two species isolated from the mud in a fermentation cellar used for producing sauce-flavour Chinese liquors.</title>
        <authorList>
            <person name="Yang F."/>
            <person name="Wang H."/>
            <person name="Chen L.Q."/>
            <person name="Zhou N."/>
            <person name="Lu J.J."/>
            <person name="Pu X.X."/>
            <person name="Wan B."/>
            <person name="Wang L."/>
            <person name="Liu S.J."/>
        </authorList>
    </citation>
    <scope>NUCLEOTIDE SEQUENCE [LARGE SCALE GENOMIC DNA]</scope>
    <source>
        <strain evidence="1 2">MT-113</strain>
    </source>
</reference>
<sequence length="111" mass="13143">MEVIAVWKDCKYFENYDKTVDAFVIKCTLYETKSKIEPFLTGIQKHNLFMSNKTRSNTHPDFYFLVSRDVKYIKPLEWFCNVSSLLGQNSPYELIDNLEVKNLEDIKGIQY</sequence>
<proteinExistence type="predicted"/>